<organism evidence="3 4">
    <name type="scientific">Streptomyces formicae</name>
    <dbReference type="NCBI Taxonomy" id="1616117"/>
    <lineage>
        <taxon>Bacteria</taxon>
        <taxon>Bacillati</taxon>
        <taxon>Actinomycetota</taxon>
        <taxon>Actinomycetes</taxon>
        <taxon>Kitasatosporales</taxon>
        <taxon>Streptomycetaceae</taxon>
        <taxon>Streptomyces</taxon>
    </lineage>
</organism>
<dbReference type="KEGG" id="sfk:KY5_8088c"/>
<sequence length="462" mass="52139">MTRLLRAPRPVRNPETSDEEGDIPPPRWSLPTRIAFRFFLVYVVLFFLSESRIMYALVGVFGSELPVDAQTRQYHTVRPIVTWVAEHLLHVEAPLIEPVLSGDQAFFWVLALCWFLAALLVTVVWTALDRQRPHHETLFKWFFVVVRMCLAAQLFTFGFAKVFPLQMSLPLTRLVEPFGDFGMQNVLWTQVGSSQPYEILLGCAEVTAGLLLVVPRTALLGALLAAIEMTQVLVLNFTYQVPVKLFTFHLLLLSLILVAPHAMRLAAFFVSDQGVGPVARPQLFRTRRALRLALAGQLLFGGWLAASQVHEDWKRWDVVGTSGPKPPLYGIWNVVKFTSDGQDRPPLTTDVERWNRFIVDTMHPYQPGPVSSQRMDGSIVDYAATFAPAKRAIMLARVGDPAWSGRLTFARPTGDKLTLDGVLGKEKVHIELEKVDIDSFPISRDGTRWVQDMPYAPRLQPR</sequence>
<keyword evidence="2" id="KW-0472">Membrane</keyword>
<feature type="transmembrane region" description="Helical" evidence="2">
    <location>
        <begin position="250"/>
        <end position="269"/>
    </location>
</feature>
<feature type="transmembrane region" description="Helical" evidence="2">
    <location>
        <begin position="105"/>
        <end position="126"/>
    </location>
</feature>
<gene>
    <name evidence="3" type="ORF">KY5_8088c</name>
</gene>
<feature type="transmembrane region" description="Helical" evidence="2">
    <location>
        <begin position="218"/>
        <end position="238"/>
    </location>
</feature>
<evidence type="ECO:0000256" key="1">
    <source>
        <dbReference type="SAM" id="MobiDB-lite"/>
    </source>
</evidence>
<reference evidence="3 4" key="1">
    <citation type="submission" date="2017-08" db="EMBL/GenBank/DDBJ databases">
        <title>Complete Genome Sequence of Streptomyces formicae KY5, the formicamycin producer.</title>
        <authorList>
            <person name="Holmes N.A."/>
            <person name="Devine R."/>
            <person name="Qin Z."/>
            <person name="Seipke R.F."/>
            <person name="Wilkinson B."/>
            <person name="Hutchings M.I."/>
        </authorList>
    </citation>
    <scope>NUCLEOTIDE SEQUENCE [LARGE SCALE GENOMIC DNA]</scope>
    <source>
        <strain evidence="3 4">KY5</strain>
    </source>
</reference>
<keyword evidence="2" id="KW-0812">Transmembrane</keyword>
<keyword evidence="2" id="KW-1133">Transmembrane helix</keyword>
<feature type="transmembrane region" description="Helical" evidence="2">
    <location>
        <begin position="138"/>
        <end position="160"/>
    </location>
</feature>
<dbReference type="EMBL" id="CP022685">
    <property type="protein sequence ID" value="ATL33106.1"/>
    <property type="molecule type" value="Genomic_DNA"/>
</dbReference>
<evidence type="ECO:0000256" key="2">
    <source>
        <dbReference type="SAM" id="Phobius"/>
    </source>
</evidence>
<accession>A0A291QNH4</accession>
<dbReference type="Proteomes" id="UP000221011">
    <property type="component" value="Chromosome"/>
</dbReference>
<evidence type="ECO:0000313" key="4">
    <source>
        <dbReference type="Proteomes" id="UP000221011"/>
    </source>
</evidence>
<evidence type="ECO:0000313" key="3">
    <source>
        <dbReference type="EMBL" id="ATL33106.1"/>
    </source>
</evidence>
<protein>
    <recommendedName>
        <fullName evidence="5">DoxX family protein</fullName>
    </recommendedName>
</protein>
<feature type="transmembrane region" description="Helical" evidence="2">
    <location>
        <begin position="34"/>
        <end position="58"/>
    </location>
</feature>
<name>A0A291QNH4_9ACTN</name>
<feature type="region of interest" description="Disordered" evidence="1">
    <location>
        <begin position="1"/>
        <end position="24"/>
    </location>
</feature>
<evidence type="ECO:0008006" key="5">
    <source>
        <dbReference type="Google" id="ProtNLM"/>
    </source>
</evidence>
<dbReference type="AlphaFoldDB" id="A0A291QNH4"/>
<keyword evidence="4" id="KW-1185">Reference proteome</keyword>
<proteinExistence type="predicted"/>